<keyword evidence="2" id="KW-1185">Reference proteome</keyword>
<name>A0ACC0VVH4_9STRA</name>
<comment type="caution">
    <text evidence="1">The sequence shown here is derived from an EMBL/GenBank/DDBJ whole genome shotgun (WGS) entry which is preliminary data.</text>
</comment>
<organism evidence="1 2">
    <name type="scientific">Peronosclerospora sorghi</name>
    <dbReference type="NCBI Taxonomy" id="230839"/>
    <lineage>
        <taxon>Eukaryota</taxon>
        <taxon>Sar</taxon>
        <taxon>Stramenopiles</taxon>
        <taxon>Oomycota</taxon>
        <taxon>Peronosporomycetes</taxon>
        <taxon>Peronosporales</taxon>
        <taxon>Peronosporaceae</taxon>
        <taxon>Peronosclerospora</taxon>
    </lineage>
</organism>
<reference evidence="1 2" key="1">
    <citation type="journal article" date="2022" name="bioRxiv">
        <title>The genome of the oomycete Peronosclerospora sorghi, a cosmopolitan pathogen of maize and sorghum, is inflated with dispersed pseudogenes.</title>
        <authorList>
            <person name="Fletcher K."/>
            <person name="Martin F."/>
            <person name="Isakeit T."/>
            <person name="Cavanaugh K."/>
            <person name="Magill C."/>
            <person name="Michelmore R."/>
        </authorList>
    </citation>
    <scope>NUCLEOTIDE SEQUENCE [LARGE SCALE GENOMIC DNA]</scope>
    <source>
        <strain evidence="1">P6</strain>
    </source>
</reference>
<protein>
    <submittedName>
        <fullName evidence="1">Uncharacterized protein</fullName>
    </submittedName>
</protein>
<sequence>MTTSSPLASSSEWEKEFFITWQRLMERERDGKNLIQTLHNILSQSGDASSKLLDIKHHANIMSANEKTKTELMAQLNEFFFRNVVTALKQARKIEPTNAAYHDQQKNPLDWYLEHGEDGPQTVVDEVGDWTGPVSVVGQQKKRIHDQNSKKKKQRASNPSSHESHGVDGINHDMTAMHSTESLWRTRGRVSQDPVVTVPSASVLPGTSVDARTSAKSTSGTKLLFRSKVKGNAKSPEPAINTITQSKSGSRSKAQTKTQLLAEFVKNNRVIKSFTFDLVAKQVLGRRRYAHAKEYLVQWQDVATPLWITRSKCPLQAREVIDTYVAALPRQSRSKSTARRSQQDAGKKTASHGTPLETGVVDDHEPKFYPVSRLLAHRDLNNKRQYLVHWENYPENYNTWENADSLRSDVPNIVEAYEKKLQQGRNRRDARPMAKEVSRSKSTSKRRCPDVDDKNHAHGCSSRKRTRRWMDTKNEATEGKTRKAKFHFDVEEGERDEGSDDLFTERLNQC</sequence>
<dbReference type="Proteomes" id="UP001163321">
    <property type="component" value="Chromosome 6"/>
</dbReference>
<evidence type="ECO:0000313" key="2">
    <source>
        <dbReference type="Proteomes" id="UP001163321"/>
    </source>
</evidence>
<proteinExistence type="predicted"/>
<gene>
    <name evidence="1" type="ORF">PsorP6_010224</name>
</gene>
<accession>A0ACC0VVH4</accession>
<dbReference type="EMBL" id="CM047585">
    <property type="protein sequence ID" value="KAI9910523.1"/>
    <property type="molecule type" value="Genomic_DNA"/>
</dbReference>
<evidence type="ECO:0000313" key="1">
    <source>
        <dbReference type="EMBL" id="KAI9910523.1"/>
    </source>
</evidence>